<feature type="transmembrane region" description="Helical" evidence="1">
    <location>
        <begin position="237"/>
        <end position="257"/>
    </location>
</feature>
<keyword evidence="1" id="KW-0812">Transmembrane</keyword>
<organism evidence="2 3">
    <name type="scientific">Sediminibacterium ginsengisoli</name>
    <dbReference type="NCBI Taxonomy" id="413434"/>
    <lineage>
        <taxon>Bacteria</taxon>
        <taxon>Pseudomonadati</taxon>
        <taxon>Bacteroidota</taxon>
        <taxon>Chitinophagia</taxon>
        <taxon>Chitinophagales</taxon>
        <taxon>Chitinophagaceae</taxon>
        <taxon>Sediminibacterium</taxon>
    </lineage>
</organism>
<dbReference type="GO" id="GO:0043190">
    <property type="term" value="C:ATP-binding cassette (ABC) transporter complex"/>
    <property type="evidence" value="ECO:0007669"/>
    <property type="project" value="InterPro"/>
</dbReference>
<keyword evidence="1" id="KW-1133">Transmembrane helix</keyword>
<dbReference type="OrthoDB" id="9810518at2"/>
<dbReference type="PANTHER" id="PTHR30188">
    <property type="entry name" value="ABC TRANSPORTER PERMEASE PROTEIN-RELATED"/>
    <property type="match status" value="1"/>
</dbReference>
<proteinExistence type="predicted"/>
<evidence type="ECO:0000313" key="2">
    <source>
        <dbReference type="EMBL" id="SJZ97439.1"/>
    </source>
</evidence>
<sequence length="258" mass="27693">MFKQFIDKQKNALVVAGDQAYFFLSFCRNIFRGGFEWNEFIRQCFLIGYRSCGIVAVTGFILGFVLTLQSLPTLQDFGAENYVPSMVSISVIREIGPVITSLICAGKIASGIGAELGSMNVTEQIDAMEVSGANPMQYLVVTRILAATLVIPLLTCVADALAFLGGYFGTNISGSMNLSLYMSKSFSALVFADLFPSVIKTLVFGFIIGFVGCYKGFNSNKGTESVGAAANSAVVTSSIWIIIIDAIAVQITSAFVYN</sequence>
<accession>A0A1T4Q134</accession>
<dbReference type="Proteomes" id="UP000190888">
    <property type="component" value="Unassembled WGS sequence"/>
</dbReference>
<dbReference type="GO" id="GO:0005548">
    <property type="term" value="F:phospholipid transporter activity"/>
    <property type="evidence" value="ECO:0007669"/>
    <property type="project" value="TreeGrafter"/>
</dbReference>
<dbReference type="STRING" id="413434.SAMN04488132_10783"/>
<dbReference type="AlphaFoldDB" id="A0A1T4Q134"/>
<gene>
    <name evidence="2" type="ORF">SAMN04488132_10783</name>
</gene>
<feature type="transmembrane region" description="Helical" evidence="1">
    <location>
        <begin position="47"/>
        <end position="68"/>
    </location>
</feature>
<dbReference type="EMBL" id="FUWH01000007">
    <property type="protein sequence ID" value="SJZ97439.1"/>
    <property type="molecule type" value="Genomic_DNA"/>
</dbReference>
<dbReference type="RefSeq" id="WP_078831860.1">
    <property type="nucleotide sequence ID" value="NZ_FUWH01000007.1"/>
</dbReference>
<keyword evidence="1" id="KW-0472">Membrane</keyword>
<keyword evidence="3" id="KW-1185">Reference proteome</keyword>
<evidence type="ECO:0000256" key="1">
    <source>
        <dbReference type="SAM" id="Phobius"/>
    </source>
</evidence>
<evidence type="ECO:0000313" key="3">
    <source>
        <dbReference type="Proteomes" id="UP000190888"/>
    </source>
</evidence>
<protein>
    <submittedName>
        <fullName evidence="2">Phospholipid/cholesterol/gamma-HCH transport system permease protein</fullName>
    </submittedName>
</protein>
<dbReference type="Pfam" id="PF02405">
    <property type="entry name" value="MlaE"/>
    <property type="match status" value="1"/>
</dbReference>
<reference evidence="2 3" key="1">
    <citation type="submission" date="2017-02" db="EMBL/GenBank/DDBJ databases">
        <authorList>
            <person name="Peterson S.W."/>
        </authorList>
    </citation>
    <scope>NUCLEOTIDE SEQUENCE [LARGE SCALE GENOMIC DNA]</scope>
    <source>
        <strain evidence="2 3">DSM 22335</strain>
    </source>
</reference>
<name>A0A1T4Q134_9BACT</name>
<dbReference type="PANTHER" id="PTHR30188:SF4">
    <property type="entry name" value="PROTEIN TRIGALACTOSYLDIACYLGLYCEROL 1, CHLOROPLASTIC"/>
    <property type="match status" value="1"/>
</dbReference>
<feature type="transmembrane region" description="Helical" evidence="1">
    <location>
        <begin position="189"/>
        <end position="217"/>
    </location>
</feature>
<dbReference type="InterPro" id="IPR030802">
    <property type="entry name" value="Permease_MalE"/>
</dbReference>
<feature type="transmembrane region" description="Helical" evidence="1">
    <location>
        <begin position="144"/>
        <end position="168"/>
    </location>
</feature>